<evidence type="ECO:0000313" key="3">
    <source>
        <dbReference type="Proteomes" id="UP001385951"/>
    </source>
</evidence>
<reference evidence="2 3" key="1">
    <citation type="submission" date="2022-09" db="EMBL/GenBank/DDBJ databases">
        <authorList>
            <person name="Palmer J.M."/>
        </authorList>
    </citation>
    <scope>NUCLEOTIDE SEQUENCE [LARGE SCALE GENOMIC DNA]</scope>
    <source>
        <strain evidence="2 3">DSM 7382</strain>
    </source>
</reference>
<sequence>MWHPCSPLPEGLAESLDIYYSKCERLPFIPTAWVKSDFLGQDDILDWAGLNWTHYVPTIRLSEEEEESLESLPLSDPKKKKKKATSKAQIESEDELNGEGNKADAKGGNIPEDIAIEVDVDVEMADNAGVETVDDEEPEPIVPPKRTRHATQKMELVANEHCMNLSFFIGIAVADQFGRLYCHRGRSPDGG</sequence>
<accession>A0AAW0FPL7</accession>
<organism evidence="2 3">
    <name type="scientific">Cerrena zonata</name>
    <dbReference type="NCBI Taxonomy" id="2478898"/>
    <lineage>
        <taxon>Eukaryota</taxon>
        <taxon>Fungi</taxon>
        <taxon>Dikarya</taxon>
        <taxon>Basidiomycota</taxon>
        <taxon>Agaricomycotina</taxon>
        <taxon>Agaricomycetes</taxon>
        <taxon>Polyporales</taxon>
        <taxon>Cerrenaceae</taxon>
        <taxon>Cerrena</taxon>
    </lineage>
</organism>
<keyword evidence="3" id="KW-1185">Reference proteome</keyword>
<dbReference type="Proteomes" id="UP001385951">
    <property type="component" value="Unassembled WGS sequence"/>
</dbReference>
<evidence type="ECO:0000256" key="1">
    <source>
        <dbReference type="SAM" id="MobiDB-lite"/>
    </source>
</evidence>
<proteinExistence type="predicted"/>
<comment type="caution">
    <text evidence="2">The sequence shown here is derived from an EMBL/GenBank/DDBJ whole genome shotgun (WGS) entry which is preliminary data.</text>
</comment>
<evidence type="ECO:0000313" key="2">
    <source>
        <dbReference type="EMBL" id="KAK7680154.1"/>
    </source>
</evidence>
<dbReference type="EMBL" id="JASBNA010000051">
    <property type="protein sequence ID" value="KAK7680154.1"/>
    <property type="molecule type" value="Genomic_DNA"/>
</dbReference>
<gene>
    <name evidence="2" type="ORF">QCA50_016663</name>
</gene>
<feature type="region of interest" description="Disordered" evidence="1">
    <location>
        <begin position="63"/>
        <end position="109"/>
    </location>
</feature>
<dbReference type="AlphaFoldDB" id="A0AAW0FPL7"/>
<name>A0AAW0FPL7_9APHY</name>
<protein>
    <submittedName>
        <fullName evidence="2">Uncharacterized protein</fullName>
    </submittedName>
</protein>